<dbReference type="Proteomes" id="UP001204615">
    <property type="component" value="Unassembled WGS sequence"/>
</dbReference>
<feature type="transmembrane region" description="Helical" evidence="1">
    <location>
        <begin position="43"/>
        <end position="63"/>
    </location>
</feature>
<keyword evidence="3" id="KW-1185">Reference proteome</keyword>
<keyword evidence="1" id="KW-0812">Transmembrane</keyword>
<feature type="transmembrane region" description="Helical" evidence="1">
    <location>
        <begin position="165"/>
        <end position="187"/>
    </location>
</feature>
<evidence type="ECO:0000313" key="2">
    <source>
        <dbReference type="EMBL" id="MCP1374461.1"/>
    </source>
</evidence>
<proteinExistence type="predicted"/>
<keyword evidence="1" id="KW-1133">Transmembrane helix</keyword>
<name>A0ABT1FAP8_9GAMM</name>
<dbReference type="EMBL" id="JAMZEK010000002">
    <property type="protein sequence ID" value="MCP1374461.1"/>
    <property type="molecule type" value="Genomic_DNA"/>
</dbReference>
<evidence type="ECO:0000256" key="1">
    <source>
        <dbReference type="SAM" id="Phobius"/>
    </source>
</evidence>
<organism evidence="2 3">
    <name type="scientific">Dyella lutea</name>
    <dbReference type="NCBI Taxonomy" id="2950441"/>
    <lineage>
        <taxon>Bacteria</taxon>
        <taxon>Pseudomonadati</taxon>
        <taxon>Pseudomonadota</taxon>
        <taxon>Gammaproteobacteria</taxon>
        <taxon>Lysobacterales</taxon>
        <taxon>Rhodanobacteraceae</taxon>
        <taxon>Dyella</taxon>
    </lineage>
</organism>
<feature type="transmembrane region" description="Helical" evidence="1">
    <location>
        <begin position="127"/>
        <end position="145"/>
    </location>
</feature>
<dbReference type="RefSeq" id="WP_253566231.1">
    <property type="nucleotide sequence ID" value="NZ_JAMZEK010000002.1"/>
</dbReference>
<keyword evidence="1" id="KW-0472">Membrane</keyword>
<protein>
    <recommendedName>
        <fullName evidence="4">Serine/threonine protein kinase</fullName>
    </recommendedName>
</protein>
<sequence>MELDEMKQAWQVLDQRLARQQTLSLQLYRDSGMERVQRRLRPLAWGLVFQLPLGIALMLWGISFWSGHRGDVRSIACGVAMQVFGTLAVIVAARTLALVQGIDYAAPVLDIQRRIADLRAWRVKVEAPVFAVLGSMIWIPALLMLAQYAGDRAGVSLWDHVRPGFVTWLVLSAVISLAVVGVAYLVLRRLGLLRWLANQAAGQAVQRAEAELDAVIRFERENG</sequence>
<gene>
    <name evidence="2" type="ORF">NC595_10340</name>
</gene>
<feature type="transmembrane region" description="Helical" evidence="1">
    <location>
        <begin position="83"/>
        <end position="106"/>
    </location>
</feature>
<evidence type="ECO:0000313" key="3">
    <source>
        <dbReference type="Proteomes" id="UP001204615"/>
    </source>
</evidence>
<comment type="caution">
    <text evidence="2">The sequence shown here is derived from an EMBL/GenBank/DDBJ whole genome shotgun (WGS) entry which is preliminary data.</text>
</comment>
<accession>A0ABT1FAP8</accession>
<reference evidence="2 3" key="1">
    <citation type="submission" date="2022-06" db="EMBL/GenBank/DDBJ databases">
        <title>Dyella sp. Sa strain:Sa Genome sequencing.</title>
        <authorList>
            <person name="Park S."/>
        </authorList>
    </citation>
    <scope>NUCLEOTIDE SEQUENCE [LARGE SCALE GENOMIC DNA]</scope>
    <source>
        <strain evidence="2 3">Sa</strain>
    </source>
</reference>
<evidence type="ECO:0008006" key="4">
    <source>
        <dbReference type="Google" id="ProtNLM"/>
    </source>
</evidence>